<proteinExistence type="predicted"/>
<evidence type="ECO:0008006" key="4">
    <source>
        <dbReference type="Google" id="ProtNLM"/>
    </source>
</evidence>
<evidence type="ECO:0000313" key="2">
    <source>
        <dbReference type="EMBL" id="MDH7638950.1"/>
    </source>
</evidence>
<dbReference type="EMBL" id="JARYGZ010000001">
    <property type="protein sequence ID" value="MDH7638950.1"/>
    <property type="molecule type" value="Genomic_DNA"/>
</dbReference>
<dbReference type="RefSeq" id="WP_281044222.1">
    <property type="nucleotide sequence ID" value="NZ_JARYGZ010000001.1"/>
</dbReference>
<evidence type="ECO:0000313" key="3">
    <source>
        <dbReference type="Proteomes" id="UP001160625"/>
    </source>
</evidence>
<comment type="caution">
    <text evidence="2">The sequence shown here is derived from an EMBL/GenBank/DDBJ whole genome shotgun (WGS) entry which is preliminary data.</text>
</comment>
<feature type="compositionally biased region" description="Acidic residues" evidence="1">
    <location>
        <begin position="16"/>
        <end position="45"/>
    </location>
</feature>
<dbReference type="Proteomes" id="UP001160625">
    <property type="component" value="Unassembled WGS sequence"/>
</dbReference>
<feature type="region of interest" description="Disordered" evidence="1">
    <location>
        <begin position="1"/>
        <end position="87"/>
    </location>
</feature>
<accession>A0ABT6N0W2</accession>
<organism evidence="2 3">
    <name type="scientific">Sphingomonas oryzagri</name>
    <dbReference type="NCBI Taxonomy" id="3042314"/>
    <lineage>
        <taxon>Bacteria</taxon>
        <taxon>Pseudomonadati</taxon>
        <taxon>Pseudomonadota</taxon>
        <taxon>Alphaproteobacteria</taxon>
        <taxon>Sphingomonadales</taxon>
        <taxon>Sphingomonadaceae</taxon>
        <taxon>Sphingomonas</taxon>
    </lineage>
</organism>
<protein>
    <recommendedName>
        <fullName evidence="4">Scaffolding protein</fullName>
    </recommendedName>
</protein>
<keyword evidence="3" id="KW-1185">Reference proteome</keyword>
<reference evidence="2" key="1">
    <citation type="submission" date="2023-04" db="EMBL/GenBank/DDBJ databases">
        <title>Sphingomonas sp. MAHUQ-71 isolated from rice field.</title>
        <authorList>
            <person name="Huq M.A."/>
        </authorList>
    </citation>
    <scope>NUCLEOTIDE SEQUENCE</scope>
    <source>
        <strain evidence="2">MAHUQ-71</strain>
    </source>
</reference>
<feature type="compositionally biased region" description="Basic and acidic residues" evidence="1">
    <location>
        <begin position="52"/>
        <end position="65"/>
    </location>
</feature>
<sequence length="268" mass="29829">MIDGENDDTDLHLDAPEGDDQDIQQPEGDADEIGLEIEGEDDPEDTPLVRRLRQEVADAKREAAAHRKATPAQKRELGPKPTLESMDYDEERFEAALTKWHEDKRAIDTEAAQAEEQTAVRNQAFERARVNYQAKAQTMKIANFETAERNVLDALGPEFLGAIIQYADDPAKLVGAIGNNPSVLSKVAAEQDPLSRFKMLFKVEQKIVVKGKKPPAPEADTILRSTAPVAAKADDKRETELWKKYEKSGSQADLDAFRAHRAEKRKAA</sequence>
<evidence type="ECO:0000256" key="1">
    <source>
        <dbReference type="SAM" id="MobiDB-lite"/>
    </source>
</evidence>
<gene>
    <name evidence="2" type="ORF">QGN17_09430</name>
</gene>
<name>A0ABT6N0W2_9SPHN</name>